<dbReference type="Proteomes" id="UP000305778">
    <property type="component" value="Unassembled WGS sequence"/>
</dbReference>
<evidence type="ECO:0000313" key="1">
    <source>
        <dbReference type="EMBL" id="TJZ98994.1"/>
    </source>
</evidence>
<gene>
    <name evidence="1" type="ORF">FCI23_47365</name>
</gene>
<reference evidence="1 2" key="1">
    <citation type="submission" date="2019-04" db="EMBL/GenBank/DDBJ databases">
        <title>Streptomyces oryziradicis sp. nov., a novel actinomycete isolated from rhizosphere soil of rice (Oryza sativa L.).</title>
        <authorList>
            <person name="Li C."/>
        </authorList>
    </citation>
    <scope>NUCLEOTIDE SEQUENCE [LARGE SCALE GENOMIC DNA]</scope>
    <source>
        <strain evidence="1 2">NEAU-C40</strain>
    </source>
</reference>
<organism evidence="1 2">
    <name type="scientific">Actinacidiphila oryziradicis</name>
    <dbReference type="NCBI Taxonomy" id="2571141"/>
    <lineage>
        <taxon>Bacteria</taxon>
        <taxon>Bacillati</taxon>
        <taxon>Actinomycetota</taxon>
        <taxon>Actinomycetes</taxon>
        <taxon>Kitasatosporales</taxon>
        <taxon>Streptomycetaceae</taxon>
        <taxon>Actinacidiphila</taxon>
    </lineage>
</organism>
<dbReference type="RefSeq" id="WP_136730223.1">
    <property type="nucleotide sequence ID" value="NZ_SUMC01000120.1"/>
</dbReference>
<accession>A0A4U0SFD4</accession>
<comment type="caution">
    <text evidence="1">The sequence shown here is derived from an EMBL/GenBank/DDBJ whole genome shotgun (WGS) entry which is preliminary data.</text>
</comment>
<evidence type="ECO:0000313" key="2">
    <source>
        <dbReference type="Proteomes" id="UP000305778"/>
    </source>
</evidence>
<dbReference type="EMBL" id="SUMC01000120">
    <property type="protein sequence ID" value="TJZ98994.1"/>
    <property type="molecule type" value="Genomic_DNA"/>
</dbReference>
<keyword evidence="2" id="KW-1185">Reference proteome</keyword>
<name>A0A4U0SFD4_9ACTN</name>
<sequence>MATLHTTEQIRRPLTLEHDSVMDVYRAASTSTRMARTDQVHRTVGELLDFVRDLGEPHHADGCKTAAALAALKAYGPGRT</sequence>
<dbReference type="AlphaFoldDB" id="A0A4U0SFD4"/>
<proteinExistence type="predicted"/>
<protein>
    <submittedName>
        <fullName evidence="1">Uncharacterized protein</fullName>
    </submittedName>
</protein>